<sequence>FAKTGDPNEPENPILSTYWSASTSESSHYIEFGDTIQAKDGSIKRERSKFWNDYIGKLLTNAQCSLNSVENGDKEEECVKPGTTNVGIAVEAAKALVLGMAFLGTFWY</sequence>
<feature type="non-terminal residue" evidence="1">
    <location>
        <position position="1"/>
    </location>
</feature>
<dbReference type="AlphaFoldDB" id="A0A8J1YC22"/>
<organism evidence="1 2">
    <name type="scientific">Owenia fusiformis</name>
    <name type="common">Polychaete worm</name>
    <dbReference type="NCBI Taxonomy" id="6347"/>
    <lineage>
        <taxon>Eukaryota</taxon>
        <taxon>Metazoa</taxon>
        <taxon>Spiralia</taxon>
        <taxon>Lophotrochozoa</taxon>
        <taxon>Annelida</taxon>
        <taxon>Polychaeta</taxon>
        <taxon>Sedentaria</taxon>
        <taxon>Canalipalpata</taxon>
        <taxon>Sabellida</taxon>
        <taxon>Oweniida</taxon>
        <taxon>Oweniidae</taxon>
        <taxon>Owenia</taxon>
    </lineage>
</organism>
<accession>A0A8J1YC22</accession>
<dbReference type="Proteomes" id="UP000749559">
    <property type="component" value="Unassembled WGS sequence"/>
</dbReference>
<evidence type="ECO:0000313" key="2">
    <source>
        <dbReference type="Proteomes" id="UP000749559"/>
    </source>
</evidence>
<protein>
    <submittedName>
        <fullName evidence="1">Uncharacterized protein</fullName>
    </submittedName>
</protein>
<dbReference type="InterPro" id="IPR029058">
    <property type="entry name" value="AB_hydrolase_fold"/>
</dbReference>
<reference evidence="1" key="1">
    <citation type="submission" date="2022-03" db="EMBL/GenBank/DDBJ databases">
        <authorList>
            <person name="Martin C."/>
        </authorList>
    </citation>
    <scope>NUCLEOTIDE SEQUENCE</scope>
</reference>
<comment type="caution">
    <text evidence="1">The sequence shown here is derived from an EMBL/GenBank/DDBJ whole genome shotgun (WGS) entry which is preliminary data.</text>
</comment>
<gene>
    <name evidence="1" type="ORF">OFUS_LOCUS15743</name>
</gene>
<proteinExistence type="predicted"/>
<dbReference type="Gene3D" id="3.40.50.1820">
    <property type="entry name" value="alpha/beta hydrolase"/>
    <property type="match status" value="1"/>
</dbReference>
<keyword evidence="2" id="KW-1185">Reference proteome</keyword>
<evidence type="ECO:0000313" key="1">
    <source>
        <dbReference type="EMBL" id="CAH1790553.1"/>
    </source>
</evidence>
<name>A0A8J1YC22_OWEFU</name>
<dbReference type="EMBL" id="CAIIXF020000007">
    <property type="protein sequence ID" value="CAH1790553.1"/>
    <property type="molecule type" value="Genomic_DNA"/>
</dbReference>